<dbReference type="HOGENOM" id="CLU_3382606_0_0_6"/>
<dbReference type="AlphaFoldDB" id="Q65S30"/>
<organism evidence="1 2">
    <name type="scientific">Mannheimia succiniciproducens (strain KCTC 0769BP / MBEL55E)</name>
    <dbReference type="NCBI Taxonomy" id="221988"/>
    <lineage>
        <taxon>Bacteria</taxon>
        <taxon>Pseudomonadati</taxon>
        <taxon>Pseudomonadota</taxon>
        <taxon>Gammaproteobacteria</taxon>
        <taxon>Pasteurellales</taxon>
        <taxon>Pasteurellaceae</taxon>
        <taxon>Basfia</taxon>
    </lineage>
</organism>
<keyword evidence="2" id="KW-1185">Reference proteome</keyword>
<evidence type="ECO:0000313" key="1">
    <source>
        <dbReference type="EMBL" id="AAU38230.1"/>
    </source>
</evidence>
<reference evidence="1 2" key="1">
    <citation type="journal article" date="2004" name="Nat. Biotechnol.">
        <title>The genome sequence of the capnophilic rumen bacterium Mannheimia succiniciproducens.</title>
        <authorList>
            <person name="Hong S.H."/>
            <person name="Kim J.S."/>
            <person name="Lee S.Y."/>
            <person name="In Y.H."/>
            <person name="Choi S.S."/>
            <person name="Rih J.-K."/>
            <person name="Kim C.H."/>
            <person name="Jeong H."/>
            <person name="Hur C.G."/>
            <person name="Kim J.J."/>
        </authorList>
    </citation>
    <scope>NUCLEOTIDE SEQUENCE [LARGE SCALE GENOMIC DNA]</scope>
    <source>
        <strain evidence="2">KCTC 0769BP / MBEL55E</strain>
    </source>
</reference>
<sequence length="33" mass="4060">MWLIRIVYLQNSIFKIQFCFIRANDCRHIKACD</sequence>
<name>Q65S30_MANSM</name>
<dbReference type="EMBL" id="AE016827">
    <property type="protein sequence ID" value="AAU38230.1"/>
    <property type="molecule type" value="Genomic_DNA"/>
</dbReference>
<protein>
    <submittedName>
        <fullName evidence="1">Uncharacterized protein</fullName>
    </submittedName>
</protein>
<accession>Q65S30</accession>
<proteinExistence type="predicted"/>
<dbReference type="KEGG" id="msu:MS1623"/>
<gene>
    <name evidence="1" type="ordered locus">MS1623</name>
</gene>
<dbReference type="STRING" id="221988.MS1623"/>
<dbReference type="Proteomes" id="UP000000607">
    <property type="component" value="Chromosome"/>
</dbReference>
<evidence type="ECO:0000313" key="2">
    <source>
        <dbReference type="Proteomes" id="UP000000607"/>
    </source>
</evidence>